<dbReference type="AlphaFoldDB" id="A0A1Y5NNC1"/>
<dbReference type="PANTHER" id="PTHR42988:SF2">
    <property type="entry name" value="CYCLIC NUCLEOTIDE PHOSPHODIESTERASE CBUA0032-RELATED"/>
    <property type="match status" value="1"/>
</dbReference>
<proteinExistence type="inferred from homology"/>
<protein>
    <submittedName>
        <fullName evidence="6">Metallophosphoesterase</fullName>
    </submittedName>
</protein>
<dbReference type="GO" id="GO:0046872">
    <property type="term" value="F:metal ion binding"/>
    <property type="evidence" value="ECO:0007669"/>
    <property type="project" value="UniProtKB-KW"/>
</dbReference>
<evidence type="ECO:0000256" key="3">
    <source>
        <dbReference type="ARBA" id="ARBA00023004"/>
    </source>
</evidence>
<evidence type="ECO:0000313" key="6">
    <source>
        <dbReference type="EMBL" id="OUT19575.1"/>
    </source>
</evidence>
<dbReference type="Proteomes" id="UP000195893">
    <property type="component" value="Unassembled WGS sequence"/>
</dbReference>
<accession>A0A1Y5NNC1</accession>
<reference evidence="6 7" key="1">
    <citation type="submission" date="2017-04" db="EMBL/GenBank/DDBJ databases">
        <title>Complete genome of Campylobacter concisus ATCC 33237T and draft genomes for an additional eight well characterized C. concisus strains.</title>
        <authorList>
            <person name="Cornelius A.J."/>
            <person name="Miller W.G."/>
            <person name="Lastovica A.J."/>
            <person name="On S.L."/>
            <person name="French N.P."/>
            <person name="Vandenberg O."/>
            <person name="Biggs P.J."/>
        </authorList>
    </citation>
    <scope>NUCLEOTIDE SEQUENCE [LARGE SCALE GENOMIC DNA]</scope>
    <source>
        <strain evidence="6 7">Lasto127.99</strain>
    </source>
</reference>
<comment type="caution">
    <text evidence="6">The sequence shown here is derived from an EMBL/GenBank/DDBJ whole genome shotgun (WGS) entry which is preliminary data.</text>
</comment>
<evidence type="ECO:0000259" key="5">
    <source>
        <dbReference type="Pfam" id="PF00149"/>
    </source>
</evidence>
<dbReference type="RefSeq" id="WP_087580990.1">
    <property type="nucleotide sequence ID" value="NZ_NDYQ01000001.1"/>
</dbReference>
<dbReference type="SUPFAM" id="SSF56300">
    <property type="entry name" value="Metallo-dependent phosphatases"/>
    <property type="match status" value="1"/>
</dbReference>
<dbReference type="EMBL" id="NDYQ01000001">
    <property type="protein sequence ID" value="OUT19575.1"/>
    <property type="molecule type" value="Genomic_DNA"/>
</dbReference>
<dbReference type="CDD" id="cd00838">
    <property type="entry name" value="MPP_superfamily"/>
    <property type="match status" value="1"/>
</dbReference>
<dbReference type="InterPro" id="IPR050884">
    <property type="entry name" value="CNP_phosphodiesterase-III"/>
</dbReference>
<sequence>MSGLKLLHASDLHFGAGYFDYILALQDKFDIFCFSGDFLYKESAQEKEQISLWLKSFKKSVFVCSGNHDMPPFWLNSINNIYADGTIKTINGVKFGCVPYLCDDLLEFAECDILITHVPPAKTSTSISKKGKDHGDIELARLIKNNLLNAKIILCGHIHEPKSHTEVLNGVKIYNSASSGEKEPFYQAIEL</sequence>
<dbReference type="GO" id="GO:0016787">
    <property type="term" value="F:hydrolase activity"/>
    <property type="evidence" value="ECO:0007669"/>
    <property type="project" value="UniProtKB-KW"/>
</dbReference>
<keyword evidence="1" id="KW-0479">Metal-binding</keyword>
<dbReference type="Pfam" id="PF00149">
    <property type="entry name" value="Metallophos"/>
    <property type="match status" value="1"/>
</dbReference>
<dbReference type="InterPro" id="IPR004843">
    <property type="entry name" value="Calcineurin-like_PHP"/>
</dbReference>
<dbReference type="InterPro" id="IPR029052">
    <property type="entry name" value="Metallo-depent_PP-like"/>
</dbReference>
<comment type="similarity">
    <text evidence="4">Belongs to the cyclic nucleotide phosphodiesterase class-III family.</text>
</comment>
<keyword evidence="3" id="KW-0408">Iron</keyword>
<evidence type="ECO:0000256" key="1">
    <source>
        <dbReference type="ARBA" id="ARBA00022723"/>
    </source>
</evidence>
<evidence type="ECO:0000313" key="7">
    <source>
        <dbReference type="Proteomes" id="UP000195893"/>
    </source>
</evidence>
<name>A0A1Y5NNC1_9BACT</name>
<evidence type="ECO:0000256" key="2">
    <source>
        <dbReference type="ARBA" id="ARBA00022801"/>
    </source>
</evidence>
<organism evidence="6 7">
    <name type="scientific">Campylobacter concisus</name>
    <dbReference type="NCBI Taxonomy" id="199"/>
    <lineage>
        <taxon>Bacteria</taxon>
        <taxon>Pseudomonadati</taxon>
        <taxon>Campylobacterota</taxon>
        <taxon>Epsilonproteobacteria</taxon>
        <taxon>Campylobacterales</taxon>
        <taxon>Campylobacteraceae</taxon>
        <taxon>Campylobacter</taxon>
    </lineage>
</organism>
<dbReference type="InterPro" id="IPR042283">
    <property type="entry name" value="GpdQ_catalytic"/>
</dbReference>
<feature type="domain" description="Calcineurin-like phosphoesterase" evidence="5">
    <location>
        <begin position="4"/>
        <end position="161"/>
    </location>
</feature>
<evidence type="ECO:0000256" key="4">
    <source>
        <dbReference type="ARBA" id="ARBA00025742"/>
    </source>
</evidence>
<keyword evidence="2" id="KW-0378">Hydrolase</keyword>
<dbReference type="Gene3D" id="3.60.21.40">
    <property type="entry name" value="GpdQ, catalytic alpha/beta sandwich domain"/>
    <property type="match status" value="1"/>
</dbReference>
<dbReference type="PANTHER" id="PTHR42988">
    <property type="entry name" value="PHOSPHOHYDROLASE"/>
    <property type="match status" value="1"/>
</dbReference>
<dbReference type="Gene3D" id="3.60.21.10">
    <property type="match status" value="1"/>
</dbReference>
<gene>
    <name evidence="6" type="ORF">B9N60_01270</name>
</gene>